<dbReference type="EMBL" id="JAHWBK010000015">
    <property type="protein sequence ID" value="MCV0326520.1"/>
    <property type="molecule type" value="Genomic_DNA"/>
</dbReference>
<keyword evidence="2" id="KW-1185">Reference proteome</keyword>
<reference evidence="1 2" key="1">
    <citation type="submission" date="2021-07" db="EMBL/GenBank/DDBJ databases">
        <title>Clinical implication of Pseudomonas aeruginosa: further insight on the antimicrobial resistance.</title>
        <authorList>
            <person name="Macori G."/>
            <person name="Fanning S."/>
            <person name="Alqahtani A."/>
        </authorList>
    </citation>
    <scope>NUCLEOTIDE SEQUENCE [LARGE SCALE GENOMIC DNA]</scope>
    <source>
        <strain evidence="1 2">CFS3442</strain>
    </source>
</reference>
<evidence type="ECO:0000313" key="2">
    <source>
        <dbReference type="Proteomes" id="UP001208054"/>
    </source>
</evidence>
<sequence>MLRLPEPESFTGRIAAELRRDMPEDIHHTSDQQLSSAVRESYDFATYELHITRVPTLVRWVRADTTHNGLLRREPAVVLKMKVAANPNLTAEDLLSIFRAQTNWRN</sequence>
<evidence type="ECO:0000313" key="1">
    <source>
        <dbReference type="EMBL" id="MCV0326520.1"/>
    </source>
</evidence>
<organism evidence="1 2">
    <name type="scientific">Stenotrophomonas riyadhensis</name>
    <dbReference type="NCBI Taxonomy" id="2859893"/>
    <lineage>
        <taxon>Bacteria</taxon>
        <taxon>Pseudomonadati</taxon>
        <taxon>Pseudomonadota</taxon>
        <taxon>Gammaproteobacteria</taxon>
        <taxon>Lysobacterales</taxon>
        <taxon>Lysobacteraceae</taxon>
        <taxon>Stenotrophomonas</taxon>
    </lineage>
</organism>
<proteinExistence type="predicted"/>
<comment type="caution">
    <text evidence="1">The sequence shown here is derived from an EMBL/GenBank/DDBJ whole genome shotgun (WGS) entry which is preliminary data.</text>
</comment>
<protein>
    <submittedName>
        <fullName evidence="1">Uncharacterized protein</fullName>
    </submittedName>
</protein>
<gene>
    <name evidence="1" type="ORF">KYJ44_19580</name>
</gene>
<name>A0ABT2XKP9_9GAMM</name>
<accession>A0ABT2XKP9</accession>
<dbReference type="Proteomes" id="UP001208054">
    <property type="component" value="Unassembled WGS sequence"/>
</dbReference>